<feature type="domain" description="AMP-dependent synthetase/ligase" evidence="2">
    <location>
        <begin position="42"/>
        <end position="400"/>
    </location>
</feature>
<dbReference type="RefSeq" id="WP_328856770.1">
    <property type="nucleotide sequence ID" value="NZ_CP108021.1"/>
</dbReference>
<accession>A0AAU4JZN8</accession>
<dbReference type="InterPro" id="IPR042099">
    <property type="entry name" value="ANL_N_sf"/>
</dbReference>
<sequence length="558" mass="58016">MAQPTPAPTAHLATGFVPHDPDALQRYRAAGVVDDAPLWGLLEDAATRTPHAPAVSDPDRSLTYAELAAAARRRAAGFLGAGLTPGAPVILHQNNSAAFAVNLLGLLRAGLVPVMSLPAHRVTELAHLAETAGAVAYVGDAPAIASALSDRVPAVAAVFVEGGDSHPAPPDADPASLSSDVDPGAVDPQLPALFLVSGGTTGLPKLIARTHADYRYNARRSAEIAELTARDVYLVALPGAHNFPLCCPGLFGALTVGAHTVFTDNPSPDNAFEIIERHGVTVTALVPALAQVWCAATEWEPADLSSLRLLQVGGAKLAHPDAVAIDAALGDVVQQVFGMAEGLICYTRLTDPRALVHESQGAPMSELDEVRIVDPDGHDVADGVEGELLTRGPYTIRGYYRAEEHNARSFTADGFYRSGDRVRRLSSGHLAVTGRIKDTIVRAGENVAADDIEEHLLAHPAVAQAAVVGLPDDALGERICAVLVISSAVAASAAPSLGEVRGFLAERGLATFKLPDTVCTRSSLPVTAVGKIDKAALRRALDGDALDGDQPADLPSVQ</sequence>
<evidence type="ECO:0000313" key="5">
    <source>
        <dbReference type="Proteomes" id="UP001432128"/>
    </source>
</evidence>
<gene>
    <name evidence="4" type="ORF">OG579_16170</name>
</gene>
<reference evidence="4 5" key="1">
    <citation type="submission" date="2022-10" db="EMBL/GenBank/DDBJ databases">
        <title>The complete genomes of actinobacterial strains from the NBC collection.</title>
        <authorList>
            <person name="Joergensen T.S."/>
            <person name="Alvarez Arevalo M."/>
            <person name="Sterndorff E.B."/>
            <person name="Faurdal D."/>
            <person name="Vuksanovic O."/>
            <person name="Mourched A.-S."/>
            <person name="Charusanti P."/>
            <person name="Shaw S."/>
            <person name="Blin K."/>
            <person name="Weber T."/>
        </authorList>
    </citation>
    <scope>NUCLEOTIDE SEQUENCE [LARGE SCALE GENOMIC DNA]</scope>
    <source>
        <strain evidence="4 5">NBC_00319</strain>
    </source>
</reference>
<dbReference type="KEGG" id="whr:OG579_16170"/>
<dbReference type="InterPro" id="IPR025110">
    <property type="entry name" value="AMP-bd_C"/>
</dbReference>
<evidence type="ECO:0000259" key="2">
    <source>
        <dbReference type="Pfam" id="PF00501"/>
    </source>
</evidence>
<dbReference type="PANTHER" id="PTHR43767:SF1">
    <property type="entry name" value="NONRIBOSOMAL PEPTIDE SYNTHASE PES1 (EUROFUNG)-RELATED"/>
    <property type="match status" value="1"/>
</dbReference>
<feature type="domain" description="AMP-binding enzyme C-terminal" evidence="3">
    <location>
        <begin position="452"/>
        <end position="531"/>
    </location>
</feature>
<dbReference type="AlphaFoldDB" id="A0AAU4JZN8"/>
<dbReference type="Gene3D" id="3.30.300.30">
    <property type="match status" value="1"/>
</dbReference>
<dbReference type="InterPro" id="IPR045851">
    <property type="entry name" value="AMP-bd_C_sf"/>
</dbReference>
<evidence type="ECO:0000256" key="1">
    <source>
        <dbReference type="ARBA" id="ARBA00022598"/>
    </source>
</evidence>
<protein>
    <submittedName>
        <fullName evidence="4">AMP-binding protein</fullName>
    </submittedName>
</protein>
<dbReference type="Gene3D" id="3.40.50.12780">
    <property type="entry name" value="N-terminal domain of ligase-like"/>
    <property type="match status" value="1"/>
</dbReference>
<dbReference type="Proteomes" id="UP001432128">
    <property type="component" value="Chromosome"/>
</dbReference>
<proteinExistence type="predicted"/>
<dbReference type="FunFam" id="2.30.38.10:FF:000003">
    <property type="entry name" value="Vibriobactin-specific 2,3-dihydroxybenzoate-AMP ligase"/>
    <property type="match status" value="1"/>
</dbReference>
<keyword evidence="1" id="KW-0436">Ligase</keyword>
<dbReference type="EMBL" id="CP108021">
    <property type="protein sequence ID" value="WUM19236.1"/>
    <property type="molecule type" value="Genomic_DNA"/>
</dbReference>
<organism evidence="4 5">
    <name type="scientific">Williamsia herbipolensis</name>
    <dbReference type="NCBI Taxonomy" id="1603258"/>
    <lineage>
        <taxon>Bacteria</taxon>
        <taxon>Bacillati</taxon>
        <taxon>Actinomycetota</taxon>
        <taxon>Actinomycetes</taxon>
        <taxon>Mycobacteriales</taxon>
        <taxon>Nocardiaceae</taxon>
        <taxon>Williamsia</taxon>
    </lineage>
</organism>
<dbReference type="Pfam" id="PF13193">
    <property type="entry name" value="AMP-binding_C"/>
    <property type="match status" value="1"/>
</dbReference>
<evidence type="ECO:0000259" key="3">
    <source>
        <dbReference type="Pfam" id="PF13193"/>
    </source>
</evidence>
<dbReference type="InterPro" id="IPR050237">
    <property type="entry name" value="ATP-dep_AMP-bd_enzyme"/>
</dbReference>
<name>A0AAU4JZN8_9NOCA</name>
<dbReference type="SUPFAM" id="SSF56801">
    <property type="entry name" value="Acetyl-CoA synthetase-like"/>
    <property type="match status" value="1"/>
</dbReference>
<dbReference type="Pfam" id="PF00501">
    <property type="entry name" value="AMP-binding"/>
    <property type="match status" value="1"/>
</dbReference>
<dbReference type="GO" id="GO:0016878">
    <property type="term" value="F:acid-thiol ligase activity"/>
    <property type="evidence" value="ECO:0007669"/>
    <property type="project" value="UniProtKB-ARBA"/>
</dbReference>
<evidence type="ECO:0000313" key="4">
    <source>
        <dbReference type="EMBL" id="WUM19236.1"/>
    </source>
</evidence>
<dbReference type="InterPro" id="IPR000873">
    <property type="entry name" value="AMP-dep_synth/lig_dom"/>
</dbReference>
<dbReference type="PANTHER" id="PTHR43767">
    <property type="entry name" value="LONG-CHAIN-FATTY-ACID--COA LIGASE"/>
    <property type="match status" value="1"/>
</dbReference>
<keyword evidence="5" id="KW-1185">Reference proteome</keyword>